<dbReference type="AlphaFoldDB" id="A0A2N9L635"/>
<dbReference type="EMBL" id="OKRB01000068">
    <property type="protein sequence ID" value="SPE18583.1"/>
    <property type="molecule type" value="Genomic_DNA"/>
</dbReference>
<organism evidence="1 2">
    <name type="scientific">Candidatus Sulfuritelmatomonas gaucii</name>
    <dbReference type="NCBI Taxonomy" id="2043161"/>
    <lineage>
        <taxon>Bacteria</taxon>
        <taxon>Pseudomonadati</taxon>
        <taxon>Acidobacteriota</taxon>
        <taxon>Terriglobia</taxon>
        <taxon>Terriglobales</taxon>
        <taxon>Acidobacteriaceae</taxon>
        <taxon>Candidatus Sulfuritelmatomonas</taxon>
    </lineage>
</organism>
<dbReference type="Proteomes" id="UP000239735">
    <property type="component" value="Unassembled WGS sequence"/>
</dbReference>
<gene>
    <name evidence="1" type="ORF">SBA5_160067</name>
</gene>
<protein>
    <submittedName>
        <fullName evidence="1">Uncharacterized protein</fullName>
    </submittedName>
</protein>
<name>A0A2N9L635_9BACT</name>
<accession>A0A2N9L635</accession>
<evidence type="ECO:0000313" key="2">
    <source>
        <dbReference type="Proteomes" id="UP000239735"/>
    </source>
</evidence>
<proteinExistence type="predicted"/>
<sequence length="83" mass="9483">MQNVRQNTLRANVNRREPSAYSFKIFVRIHKWLMSAPTLVKSTNLILFCTCIHRLNGRNVSSTDDPVGHWELIAGTVGETKSR</sequence>
<reference evidence="2" key="1">
    <citation type="submission" date="2018-02" db="EMBL/GenBank/DDBJ databases">
        <authorList>
            <person name="Hausmann B."/>
        </authorList>
    </citation>
    <scope>NUCLEOTIDE SEQUENCE [LARGE SCALE GENOMIC DNA]</scope>
    <source>
        <strain evidence="2">Peat soil MAG SbA5</strain>
    </source>
</reference>
<evidence type="ECO:0000313" key="1">
    <source>
        <dbReference type="EMBL" id="SPE18583.1"/>
    </source>
</evidence>